<sequence>MRVLTATNTKFAVRSAGNLDIPGWNAVGGDGVVVALEKLDKKVLSADKKYATIGTGQQWRSVYEWIEGYDVQIIGNREPQVGVGGFLLGGGISLFNDKNGLGMDQVVRYEGIPDWLHQVLKADEDTPQGIITEFEVMTSDIVDINYEVSLYAPNATRAILKAYVDFLHEVEGGTGDASIQLEMTPDHTLVFFGHVGHVSSAPEFAPFRSIPVMTHFIPPTNGTVAQLLFAAEGSSGQGPNGASPGSYYGTSVAQKVPDANLTLEAYDEYLAASSILETGMRLVFSPQGFTSGLVKAGRARNGGNSMGLFEGPQFWHDVYVTFPDVSQYALAQKAVDQWTAAVTKKAKSEGVFLPYIYANNANARSKVLSSYGKKNFDFIKKTAQKYDPKGIMQTLQNDGFLIRKEA</sequence>
<dbReference type="EMBL" id="JAKJXO020000007">
    <property type="protein sequence ID" value="KAL1602685.1"/>
    <property type="molecule type" value="Genomic_DNA"/>
</dbReference>
<keyword evidence="3" id="KW-0274">FAD</keyword>
<dbReference type="InterPro" id="IPR016169">
    <property type="entry name" value="FAD-bd_PCMH_sub2"/>
</dbReference>
<keyword evidence="7" id="KW-1185">Reference proteome</keyword>
<evidence type="ECO:0000256" key="2">
    <source>
        <dbReference type="ARBA" id="ARBA00022630"/>
    </source>
</evidence>
<name>A0ABR3RE20_9PLEO</name>
<reference evidence="6 7" key="1">
    <citation type="submission" date="2024-02" db="EMBL/GenBank/DDBJ databases">
        <title>De novo assembly and annotation of 12 fungi associated with fruit tree decline syndrome in Ontario, Canada.</title>
        <authorList>
            <person name="Sulman M."/>
            <person name="Ellouze W."/>
            <person name="Ilyukhin E."/>
        </authorList>
    </citation>
    <scope>NUCLEOTIDE SEQUENCE [LARGE SCALE GENOMIC DNA]</scope>
    <source>
        <strain evidence="6 7">M42-189</strain>
    </source>
</reference>
<keyword evidence="4" id="KW-0560">Oxidoreductase</keyword>
<dbReference type="Proteomes" id="UP001521785">
    <property type="component" value="Unassembled WGS sequence"/>
</dbReference>
<dbReference type="InterPro" id="IPR036318">
    <property type="entry name" value="FAD-bd_PCMH-like_sf"/>
</dbReference>
<evidence type="ECO:0000313" key="6">
    <source>
        <dbReference type="EMBL" id="KAL1602685.1"/>
    </source>
</evidence>
<dbReference type="SUPFAM" id="SSF56176">
    <property type="entry name" value="FAD-binding/transporter-associated domain-like"/>
    <property type="match status" value="1"/>
</dbReference>
<keyword evidence="2" id="KW-0285">Flavoprotein</keyword>
<evidence type="ECO:0000313" key="7">
    <source>
        <dbReference type="Proteomes" id="UP001521785"/>
    </source>
</evidence>
<dbReference type="Gene3D" id="3.30.465.10">
    <property type="match status" value="1"/>
</dbReference>
<evidence type="ECO:0000259" key="5">
    <source>
        <dbReference type="Pfam" id="PF01565"/>
    </source>
</evidence>
<dbReference type="InterPro" id="IPR006094">
    <property type="entry name" value="Oxid_FAD_bind_N"/>
</dbReference>
<accession>A0ABR3RE20</accession>
<feature type="domain" description="FAD linked oxidase N-terminal" evidence="5">
    <location>
        <begin position="2"/>
        <end position="110"/>
    </location>
</feature>
<gene>
    <name evidence="6" type="ORF">SLS60_006105</name>
</gene>
<dbReference type="Pfam" id="PF01565">
    <property type="entry name" value="FAD_binding_4"/>
    <property type="match status" value="1"/>
</dbReference>
<evidence type="ECO:0000256" key="1">
    <source>
        <dbReference type="ARBA" id="ARBA00005466"/>
    </source>
</evidence>
<comment type="caution">
    <text evidence="6">The sequence shown here is derived from an EMBL/GenBank/DDBJ whole genome shotgun (WGS) entry which is preliminary data.</text>
</comment>
<dbReference type="PANTHER" id="PTHR42973:SF54">
    <property type="entry name" value="FAD-BINDING PCMH-TYPE DOMAIN-CONTAINING PROTEIN"/>
    <property type="match status" value="1"/>
</dbReference>
<dbReference type="PANTHER" id="PTHR42973">
    <property type="entry name" value="BINDING OXIDOREDUCTASE, PUTATIVE (AFU_ORTHOLOGUE AFUA_1G17690)-RELATED"/>
    <property type="match status" value="1"/>
</dbReference>
<evidence type="ECO:0000256" key="4">
    <source>
        <dbReference type="ARBA" id="ARBA00023002"/>
    </source>
</evidence>
<dbReference type="InterPro" id="IPR050416">
    <property type="entry name" value="FAD-linked_Oxidoreductase"/>
</dbReference>
<evidence type="ECO:0000256" key="3">
    <source>
        <dbReference type="ARBA" id="ARBA00022827"/>
    </source>
</evidence>
<organism evidence="6 7">
    <name type="scientific">Paraconiothyrium brasiliense</name>
    <dbReference type="NCBI Taxonomy" id="300254"/>
    <lineage>
        <taxon>Eukaryota</taxon>
        <taxon>Fungi</taxon>
        <taxon>Dikarya</taxon>
        <taxon>Ascomycota</taxon>
        <taxon>Pezizomycotina</taxon>
        <taxon>Dothideomycetes</taxon>
        <taxon>Pleosporomycetidae</taxon>
        <taxon>Pleosporales</taxon>
        <taxon>Massarineae</taxon>
        <taxon>Didymosphaeriaceae</taxon>
        <taxon>Paraconiothyrium</taxon>
    </lineage>
</organism>
<comment type="similarity">
    <text evidence="1">Belongs to the oxygen-dependent FAD-linked oxidoreductase family.</text>
</comment>
<proteinExistence type="inferred from homology"/>
<protein>
    <recommendedName>
        <fullName evidence="5">FAD linked oxidase N-terminal domain-containing protein</fullName>
    </recommendedName>
</protein>